<reference evidence="1 2" key="1">
    <citation type="submission" date="2016-11" db="EMBL/GenBank/DDBJ databases">
        <title>Whole genomes of Flavobacteriaceae.</title>
        <authorList>
            <person name="Stine C."/>
            <person name="Li C."/>
            <person name="Tadesse D."/>
        </authorList>
    </citation>
    <scope>NUCLEOTIDE SEQUENCE [LARGE SCALE GENOMIC DNA]</scope>
    <source>
        <strain evidence="1 2">DSM 18292</strain>
    </source>
</reference>
<dbReference type="OrthoDB" id="1364257at2"/>
<dbReference type="AlphaFoldDB" id="A0A226GWC7"/>
<name>A0A226GWC7_9FLAO</name>
<dbReference type="RefSeq" id="WP_089051352.1">
    <property type="nucleotide sequence ID" value="NZ_FXTV01000029.1"/>
</dbReference>
<sequence>MNKIIVSLLLSIFLVGCKTSKEPSNSETAFKQYLIDTNKMDKDAVINDSYYDKYFLQYLDYETKNHISSNPYLKVNNVYSYLKNNGNSYIFSIFADDGRFYTGTYTIDSEYLTATVNGTIKLKQLIKLKRHGLFEIENNILKTRRFIITPFKEWYESDTGYIKNDTLHFTAIYKSKKYEYKKKWLSKTHKTHFIHKYQPKLIATKIKDSRTGLDVFMVEGEFTSNE</sequence>
<dbReference type="PROSITE" id="PS51257">
    <property type="entry name" value="PROKAR_LIPOPROTEIN"/>
    <property type="match status" value="1"/>
</dbReference>
<evidence type="ECO:0000313" key="1">
    <source>
        <dbReference type="EMBL" id="OXA86004.1"/>
    </source>
</evidence>
<evidence type="ECO:0000313" key="2">
    <source>
        <dbReference type="Proteomes" id="UP000198345"/>
    </source>
</evidence>
<proteinExistence type="predicted"/>
<organism evidence="1 2">
    <name type="scientific">Flavobacterium hercynium</name>
    <dbReference type="NCBI Taxonomy" id="387094"/>
    <lineage>
        <taxon>Bacteria</taxon>
        <taxon>Pseudomonadati</taxon>
        <taxon>Bacteroidota</taxon>
        <taxon>Flavobacteriia</taxon>
        <taxon>Flavobacteriales</taxon>
        <taxon>Flavobacteriaceae</taxon>
        <taxon>Flavobacterium</taxon>
    </lineage>
</organism>
<protein>
    <submittedName>
        <fullName evidence="1">Uncharacterized protein</fullName>
    </submittedName>
</protein>
<dbReference type="Proteomes" id="UP000198345">
    <property type="component" value="Unassembled WGS sequence"/>
</dbReference>
<keyword evidence="2" id="KW-1185">Reference proteome</keyword>
<dbReference type="EMBL" id="MUGW01000044">
    <property type="protein sequence ID" value="OXA86004.1"/>
    <property type="molecule type" value="Genomic_DNA"/>
</dbReference>
<comment type="caution">
    <text evidence="1">The sequence shown here is derived from an EMBL/GenBank/DDBJ whole genome shotgun (WGS) entry which is preliminary data.</text>
</comment>
<gene>
    <name evidence="1" type="ORF">B0A66_18540</name>
</gene>
<accession>A0A226GWC7</accession>